<dbReference type="InterPro" id="IPR036770">
    <property type="entry name" value="Ankyrin_rpt-contain_sf"/>
</dbReference>
<dbReference type="AlphaFoldDB" id="A0A024TIR6"/>
<dbReference type="PANTHER" id="PTHR24198">
    <property type="entry name" value="ANKYRIN REPEAT AND PROTEIN KINASE DOMAIN-CONTAINING PROTEIN"/>
    <property type="match status" value="1"/>
</dbReference>
<dbReference type="Gene3D" id="1.25.40.20">
    <property type="entry name" value="Ankyrin repeat-containing domain"/>
    <property type="match status" value="4"/>
</dbReference>
<dbReference type="GeneID" id="20089739"/>
<dbReference type="eggNOG" id="KOG4177">
    <property type="taxonomic scope" value="Eukaryota"/>
</dbReference>
<dbReference type="EMBL" id="KI913993">
    <property type="protein sequence ID" value="ETV93252.1"/>
    <property type="molecule type" value="Genomic_DNA"/>
</dbReference>
<feature type="repeat" description="ANK" evidence="3">
    <location>
        <begin position="336"/>
        <end position="368"/>
    </location>
</feature>
<evidence type="ECO:0000256" key="3">
    <source>
        <dbReference type="PROSITE-ProRule" id="PRU00023"/>
    </source>
</evidence>
<evidence type="ECO:0000313" key="4">
    <source>
        <dbReference type="EMBL" id="ETV93252.1"/>
    </source>
</evidence>
<feature type="repeat" description="ANK" evidence="3">
    <location>
        <begin position="265"/>
        <end position="297"/>
    </location>
</feature>
<organism evidence="4">
    <name type="scientific">Aphanomyces invadans</name>
    <dbReference type="NCBI Taxonomy" id="157072"/>
    <lineage>
        <taxon>Eukaryota</taxon>
        <taxon>Sar</taxon>
        <taxon>Stramenopiles</taxon>
        <taxon>Oomycota</taxon>
        <taxon>Saprolegniomycetes</taxon>
        <taxon>Saprolegniales</taxon>
        <taxon>Verrucalvaceae</taxon>
        <taxon>Aphanomyces</taxon>
    </lineage>
</organism>
<reference evidence="4" key="1">
    <citation type="submission" date="2013-12" db="EMBL/GenBank/DDBJ databases">
        <title>The Genome Sequence of Aphanomyces invadans NJM9701.</title>
        <authorList>
            <consortium name="The Broad Institute Genomics Platform"/>
            <person name="Russ C."/>
            <person name="Tyler B."/>
            <person name="van West P."/>
            <person name="Dieguez-Uribeondo J."/>
            <person name="Young S.K."/>
            <person name="Zeng Q."/>
            <person name="Gargeya S."/>
            <person name="Fitzgerald M."/>
            <person name="Abouelleil A."/>
            <person name="Alvarado L."/>
            <person name="Chapman S.B."/>
            <person name="Gainer-Dewar J."/>
            <person name="Goldberg J."/>
            <person name="Griggs A."/>
            <person name="Gujja S."/>
            <person name="Hansen M."/>
            <person name="Howarth C."/>
            <person name="Imamovic A."/>
            <person name="Ireland A."/>
            <person name="Larimer J."/>
            <person name="McCowan C."/>
            <person name="Murphy C."/>
            <person name="Pearson M."/>
            <person name="Poon T.W."/>
            <person name="Priest M."/>
            <person name="Roberts A."/>
            <person name="Saif S."/>
            <person name="Shea T."/>
            <person name="Sykes S."/>
            <person name="Wortman J."/>
            <person name="Nusbaum C."/>
            <person name="Birren B."/>
        </authorList>
    </citation>
    <scope>NUCLEOTIDE SEQUENCE [LARGE SCALE GENOMIC DNA]</scope>
    <source>
        <strain evidence="4">NJM9701</strain>
    </source>
</reference>
<dbReference type="Pfam" id="PF12796">
    <property type="entry name" value="Ank_2"/>
    <property type="match status" value="3"/>
</dbReference>
<sequence>MRRHRLPLRLLSAAFVAVHCYKKDDAKFLLPLWSQQAAQCHSSRRVHSAKFELPPSIQALQPSSLGRLHDRVELSGMSESNACTPLHEAASLGLAEDIVKLIANGANVNASDAAGTTPLMIAASLGHRTICQCLVDANADLNAADADGSTALHVAAYHGQLDIAAMLIHAGADVSSTRPDGINVLIIAIREGHQELAMALLPFFDWTEFHVAIAAAWGHVALVDDLVALRPDLVGLSAIHAAVERGHLATVKALLHAPLKNRQDVLNSAMLHAAKTGQLAVLHLLLDEGANVAAADETGNTVIHLAARHNHVDVLMDALRHDPIQLAAFVGVPNFDGESAVHLAAKGGHCAMLQQLRSLGASLAGRTASGLTAVHFAAANGHLDAVKYLQAAGCDVNQESEYLMGKTPLELATLHGHHHVMRYYLQSTEAHSR</sequence>
<dbReference type="PRINTS" id="PR01415">
    <property type="entry name" value="ANKYRIN"/>
</dbReference>
<dbReference type="PANTHER" id="PTHR24198:SF165">
    <property type="entry name" value="ANKYRIN REPEAT-CONTAINING PROTEIN-RELATED"/>
    <property type="match status" value="1"/>
</dbReference>
<dbReference type="OrthoDB" id="79312at2759"/>
<keyword evidence="1" id="KW-0677">Repeat</keyword>
<protein>
    <submittedName>
        <fullName evidence="4">Uncharacterized protein</fullName>
    </submittedName>
</protein>
<accession>A0A024TIR6</accession>
<dbReference type="STRING" id="157072.A0A024TIR6"/>
<evidence type="ECO:0000256" key="1">
    <source>
        <dbReference type="ARBA" id="ARBA00022737"/>
    </source>
</evidence>
<proteinExistence type="predicted"/>
<feature type="repeat" description="ANK" evidence="3">
    <location>
        <begin position="114"/>
        <end position="146"/>
    </location>
</feature>
<feature type="repeat" description="ANK" evidence="3">
    <location>
        <begin position="81"/>
        <end position="113"/>
    </location>
</feature>
<name>A0A024TIR6_9STRA</name>
<keyword evidence="2 3" id="KW-0040">ANK repeat</keyword>
<dbReference type="VEuPathDB" id="FungiDB:H310_12689"/>
<feature type="repeat" description="ANK" evidence="3">
    <location>
        <begin position="369"/>
        <end position="401"/>
    </location>
</feature>
<dbReference type="PROSITE" id="PS50297">
    <property type="entry name" value="ANK_REP_REGION"/>
    <property type="match status" value="5"/>
</dbReference>
<feature type="repeat" description="ANK" evidence="3">
    <location>
        <begin position="147"/>
        <end position="179"/>
    </location>
</feature>
<evidence type="ECO:0000256" key="2">
    <source>
        <dbReference type="ARBA" id="ARBA00023043"/>
    </source>
</evidence>
<dbReference type="SUPFAM" id="SSF48403">
    <property type="entry name" value="Ankyrin repeat"/>
    <property type="match status" value="1"/>
</dbReference>
<dbReference type="PROSITE" id="PS50088">
    <property type="entry name" value="ANK_REPEAT"/>
    <property type="match status" value="6"/>
</dbReference>
<dbReference type="SMART" id="SM00248">
    <property type="entry name" value="ANK"/>
    <property type="match status" value="10"/>
</dbReference>
<dbReference type="InterPro" id="IPR002110">
    <property type="entry name" value="Ankyrin_rpt"/>
</dbReference>
<gene>
    <name evidence="4" type="ORF">H310_12689</name>
</gene>
<dbReference type="RefSeq" id="XP_008878088.1">
    <property type="nucleotide sequence ID" value="XM_008879866.1"/>
</dbReference>